<accession>A0A507FDK3</accession>
<feature type="compositionally biased region" description="Basic and acidic residues" evidence="1">
    <location>
        <begin position="1645"/>
        <end position="1672"/>
    </location>
</feature>
<dbReference type="Pfam" id="PF14858">
    <property type="entry name" value="CFAP54_N"/>
    <property type="match status" value="1"/>
</dbReference>
<evidence type="ECO:0000313" key="3">
    <source>
        <dbReference type="Proteomes" id="UP000320333"/>
    </source>
</evidence>
<sequence>MSRVAPASMALAEKVQTGHSEHSKSEKAFKSKVRQMAREIASIPLSDLPVPKGELLDPLLGRMTTAALTDIFESELKYCLKAMDAFSKLDYAAPNWNSRRQLILSQFRKCWDQYGVHLPKDYTNVRLVETGEALLHLQGFHDIASLHCFEAIIQTAASRLDVHRFHGVSRASDVPGIATLNSAQNTDAHNVELWRRSQFGNALCGFLAIVTEDPTLKTPTSRSRILKCLQAIANVTAECSNVGNEWLVLEGSKHTMTIAEHLWDSGLNWVEILQFVETSIQCIEQGSRNLQKPEHVSWISKLYTKIFQNFIACGNIASAKDILSKFYSAIPKFLGNSATLNEDGHPVFLKFNELLFSLSVKELCSGQPVAYIQSDNSADEPLRFFNLASAPMEKVVKFNSIQADSEPRQNNSVCRQNRRQSFSMMGKLKQKLDTSESANDENKFIHPASILRHLSATPRVIHLPRLKLQFPDLYNDKNQSAIRQTSNFVDLTEEHTEPAYISIPASVADTTIRSKRQLALKSKKPKGLAVVPETEEHKQRRLLLADIILMLRIFNTDAERLHVLNEGLNALLEKNGTLTSEKPSELSPQNQLYRMLLDIGFELLISDADSLVKKGGFLSTLIGEVEAAGGTSQPANRDLDVGKLPNLKEITKLIQNHAFGRFYSCDVMNFCRLLFRALQWERYIVTAQILDYLLTEYPSESNDGLSGSVNSIRELTLRAAFINFHNIWHAERKVLFNVDASSSFSGTSCDLRGKRFGIPTSVHDAAMSLLNSLSDCLESATLVESSPRLFLDSVKLLWSFIEQHVEDYLDLSRRELQNEIEKDDTVLRIHKAIHVVTYQFLNHDVEFAVRTSLKLAYILENTHQFEEAQKVLRETLTRITECRGDAGDGSGDIWMLANHSGIQADPSVACQTPDQLQLILPVFEIEAARSIFRCDLKRQQESVFLAQRRKDEEYERLTNKRAPVRRMKTYPSEKYTAAMTGGNLVLRSVLFLVYASNGFNLEISEKHALLKSSAACLRKQKVIEKYHIDDANSKLRIKSKCPSMKCPPPTVVRRSPTSITLLANHMVSDTGYALVPATYQGFCKEFQAGGKVALNDTHFPGTGEQIKASDHTEITVYGLEPGKRYIFAIAAFDESGQVLGRGIGESRKGITAMYSLPLVLCWSNVSLIAHELFCDDIADEGYLMTWNHFVKSSTPVSMINEVVGLGSTGVNHAPVFELWSSNVGCASIELSSFFVQCVHKKVDRAFAAIDSSIHSNAKGVRDTLKSQQTRLGSVRDLLVAAHVSKKIRDWNLLLSTSVKMVACLLPFFEFGVETPFAVHSMIVAHECIILCEQEKASLDPNLVTSMYRGLVLHLVSRLLQWKEYSAVIRIANDSLKYLSMRGAIHESPVHNSAAIEHQWTGLMPRTKRYATNQKKNIILNIQADNVYQLIVATSANPKIGYAASRKRIEVLREQLDFIVCHCSFSLKPPTPYEKRYLDQQTSLKEIYHVFISCGPEVLIQELAKFKKNPRYLEIISKCVNWSLKRGFIDQTLKICNDTFDWLTLRTRFLATATDVMEEGDNPAKEALLVRARRTLYPDKRAAYDVRTKSERKSRSRTRVENRHINSLVDGGIARQKERTLVYRSEVESVSPTPSKMSDPSTSRPTSKDRDKSKSRSPSAEKSKERESKEGHATMRGIGRKRKRLAQKTMILAGLQQSEKDKLEKAVHCLDGVLGKMWKRKRALRRLRTITIAEASYRAAIARIHGALLLKKLGTDFCGKDVFPLFDTTNTRVSSKSFGRKPLCVLFDQSPMAKSYVLPRDLSWKNPHADLAVARKTEIDLNKAVGDIFQSFVQSIVHSGRAKDWRSVLNTSKQLWNISLALIQSGLVTPDFQRDLLWKPHFIVGETLMELLESTAIQVEHETLHAELSGRRVIDKSHDSEPKEFQTYQDLVDKNFNCSWVNIGAEKETMKIDLLWCAKYLAHGVENMINARLLKRAAPVLQRFNRIFKGVFAPWSEPLAQKLEGRYDVKLSQYSYSASQDFQVHLMHARSLFNMLSFESLKSVSQNENPESALSRLRIFAEAFEAYGHAMNLAKNASDPFQESIVCNEFGDLWHANDNLAQATYFWSKGLEVILGPDASFNAWNEPRQVEIQKLKGPRIGLLMGVIAFKLGQNGHNCGVDRRHNLFKFSAQAFSSILSYSAPHPSDPLLYAKYSPTQIIPCFELFSDQFMIGPELLAEYLYTLSCELLSFQLPVESLIMSSLLSYVGGEILMDNSLNSLAILSRAKALMNLGFVQLSLHSLNSVFSGSALLQNQKHREILEPAFNPLEPLFSDSNWDAIRRIAEADLDSLSKRIYNADFIKTLEMYRCDIFLDLLMKTNANDPASANAVIWNLFKPDTAPEVHAVLEQMSLIKSRKILQGDITYVDQSVNDICVGPAATVVRTSHTEILSSSLDPLNQSSGGGNSFSWDKSMASILSKMQLSMTGFIEELESELAVQERVFEVQGTQNTITTLLKAAETLAKTFILKCQYDMAVKRAQLTALSASKKYDTAIDAFVWLQVRFQMAEYSFAAGLFHHAKELSEIGVKESHENGSWLFDLRFRKLLTFSLAMQHPRNGDWEASLLQLQNSLVREKKAGSSYYNLAETWCGVGDLLSIKAPGRHEAIEMAYDQSEEYLKRFLHPKSSNNAIPLTCHSTFFAKLVEIKLKRALQYQNACNYVESHNLISEAMRIARKITFVLSPSLWSLLTLSAGRASAQHQPDRTISRLQHYDHVKRHFANAIVSEIATGGCDCKLLRSAFEGLLAISVEEGSEDLARRVALSLSKISEVENYRSLRRCGGSREAAEVDFGGNSWVRGLLSSDLSALPFAQYCSQDVQGSNSKVSLGQFLDAFQDVVDAITPATVYTTDAYHASLKARSHILHSIITTSDLKLTVGQDASFSNILFVTIRDLSNLDVSALAENQKSPFIPPKSKLSELLQKPCIQWLNLPVRVTDADEESVNDRLWNVVICFALSSRENSDSSTSRMGTGLTSGNASRVGSPSKASRRSSIVSINSAGKQRESFSAGGSAAGRPMSAARRGSAAFILSVGNTDTDPSSSGARRSPLYTTKVATSLVEKVVGTAQSAMVALRKYSVSRDEAYLKVAESDFRSCLESIVKAILRQETSNSASFISKLSLSVETLESIANIFSVTQGYAARTKEDFLLFAWLQQLVSITPE</sequence>
<feature type="region of interest" description="Disordered" evidence="1">
    <location>
        <begin position="1582"/>
        <end position="1610"/>
    </location>
</feature>
<feature type="compositionally biased region" description="Basic and acidic residues" evidence="1">
    <location>
        <begin position="19"/>
        <end position="28"/>
    </location>
</feature>
<evidence type="ECO:0000313" key="2">
    <source>
        <dbReference type="EMBL" id="TPX73825.1"/>
    </source>
</evidence>
<feature type="compositionally biased region" description="Polar residues" evidence="1">
    <location>
        <begin position="1627"/>
        <end position="1641"/>
    </location>
</feature>
<dbReference type="PANTHER" id="PTHR33487">
    <property type="entry name" value="CILIA- AND FLAGELLA-ASSOCIATED PROTEIN 54"/>
    <property type="match status" value="1"/>
</dbReference>
<evidence type="ECO:0000256" key="1">
    <source>
        <dbReference type="SAM" id="MobiDB-lite"/>
    </source>
</evidence>
<feature type="compositionally biased region" description="Polar residues" evidence="1">
    <location>
        <begin position="3003"/>
        <end position="3028"/>
    </location>
</feature>
<proteinExistence type="predicted"/>
<dbReference type="PANTHER" id="PTHR33487:SF1">
    <property type="entry name" value="CILIA- AND FLAGELLA-ASSOCIATED PROTEIN 54"/>
    <property type="match status" value="1"/>
</dbReference>
<keyword evidence="3" id="KW-1185">Reference proteome</keyword>
<dbReference type="GO" id="GO:0060271">
    <property type="term" value="P:cilium assembly"/>
    <property type="evidence" value="ECO:0007669"/>
    <property type="project" value="TreeGrafter"/>
</dbReference>
<reference evidence="2 3" key="1">
    <citation type="journal article" date="2019" name="Sci. Rep.">
        <title>Comparative genomics of chytrid fungi reveal insights into the obligate biotrophic and pathogenic lifestyle of Synchytrium endobioticum.</title>
        <authorList>
            <person name="van de Vossenberg B.T.L.H."/>
            <person name="Warris S."/>
            <person name="Nguyen H.D.T."/>
            <person name="van Gent-Pelzer M.P.E."/>
            <person name="Joly D.L."/>
            <person name="van de Geest H.C."/>
            <person name="Bonants P.J.M."/>
            <person name="Smith D.S."/>
            <person name="Levesque C.A."/>
            <person name="van der Lee T.A.J."/>
        </authorList>
    </citation>
    <scope>NUCLEOTIDE SEQUENCE [LARGE SCALE GENOMIC DNA]</scope>
    <source>
        <strain evidence="2 3">CBS 675.73</strain>
    </source>
</reference>
<dbReference type="Proteomes" id="UP000320333">
    <property type="component" value="Unassembled WGS sequence"/>
</dbReference>
<dbReference type="STRING" id="246404.A0A507FDK3"/>
<dbReference type="OrthoDB" id="2104158at2759"/>
<organism evidence="2 3">
    <name type="scientific">Chytriomyces confervae</name>
    <dbReference type="NCBI Taxonomy" id="246404"/>
    <lineage>
        <taxon>Eukaryota</taxon>
        <taxon>Fungi</taxon>
        <taxon>Fungi incertae sedis</taxon>
        <taxon>Chytridiomycota</taxon>
        <taxon>Chytridiomycota incertae sedis</taxon>
        <taxon>Chytridiomycetes</taxon>
        <taxon>Chytridiales</taxon>
        <taxon>Chytriomycetaceae</taxon>
        <taxon>Chytriomyces</taxon>
    </lineage>
</organism>
<feature type="region of interest" description="Disordered" evidence="1">
    <location>
        <begin position="1"/>
        <end position="28"/>
    </location>
</feature>
<feature type="region of interest" description="Disordered" evidence="1">
    <location>
        <begin position="1622"/>
        <end position="1682"/>
    </location>
</feature>
<feature type="region of interest" description="Disordered" evidence="1">
    <location>
        <begin position="3033"/>
        <end position="3052"/>
    </location>
</feature>
<protein>
    <submittedName>
        <fullName evidence="2">Uncharacterized protein</fullName>
    </submittedName>
</protein>
<comment type="caution">
    <text evidence="2">The sequence shown here is derived from an EMBL/GenBank/DDBJ whole genome shotgun (WGS) entry which is preliminary data.</text>
</comment>
<dbReference type="EMBL" id="QEAP01000162">
    <property type="protein sequence ID" value="TPX73825.1"/>
    <property type="molecule type" value="Genomic_DNA"/>
</dbReference>
<feature type="region of interest" description="Disordered" evidence="1">
    <location>
        <begin position="2996"/>
        <end position="3028"/>
    </location>
</feature>
<dbReference type="InterPro" id="IPR027912">
    <property type="entry name" value="CFAP54"/>
</dbReference>
<gene>
    <name evidence="2" type="ORF">CcCBS67573_g04904</name>
</gene>
<name>A0A507FDK3_9FUNG</name>
<feature type="compositionally biased region" description="Basic and acidic residues" evidence="1">
    <location>
        <begin position="1582"/>
        <end position="1603"/>
    </location>
</feature>